<organism evidence="4 5">
    <name type="scientific">Tegillarca granosa</name>
    <name type="common">Malaysian cockle</name>
    <name type="synonym">Anadara granosa</name>
    <dbReference type="NCBI Taxonomy" id="220873"/>
    <lineage>
        <taxon>Eukaryota</taxon>
        <taxon>Metazoa</taxon>
        <taxon>Spiralia</taxon>
        <taxon>Lophotrochozoa</taxon>
        <taxon>Mollusca</taxon>
        <taxon>Bivalvia</taxon>
        <taxon>Autobranchia</taxon>
        <taxon>Pteriomorphia</taxon>
        <taxon>Arcoida</taxon>
        <taxon>Arcoidea</taxon>
        <taxon>Arcidae</taxon>
        <taxon>Tegillarca</taxon>
    </lineage>
</organism>
<comment type="similarity">
    <text evidence="1">Belongs to the transglutaminase superfamily. Transglutaminase family.</text>
</comment>
<feature type="region of interest" description="Disordered" evidence="2">
    <location>
        <begin position="104"/>
        <end position="126"/>
    </location>
</feature>
<dbReference type="InterPro" id="IPR038765">
    <property type="entry name" value="Papain-like_cys_pep_sf"/>
</dbReference>
<name>A0ABQ9FPB3_TEGGR</name>
<dbReference type="InterPro" id="IPR023608">
    <property type="entry name" value="Transglutaminase_animal"/>
</dbReference>
<dbReference type="InterPro" id="IPR008958">
    <property type="entry name" value="Transglutaminase_C"/>
</dbReference>
<dbReference type="PANTHER" id="PTHR11590:SF40">
    <property type="entry name" value="HEMOCYTE PROTEIN-GLUTAMINE GAMMA-GLUTAMYLTRANSFERASE-LIKE PROTEIN"/>
    <property type="match status" value="1"/>
</dbReference>
<dbReference type="Pfam" id="PF01841">
    <property type="entry name" value="Transglut_core"/>
    <property type="match status" value="1"/>
</dbReference>
<evidence type="ECO:0000256" key="1">
    <source>
        <dbReference type="ARBA" id="ARBA00005968"/>
    </source>
</evidence>
<keyword evidence="5" id="KW-1185">Reference proteome</keyword>
<proteinExistence type="inferred from homology"/>
<evidence type="ECO:0000259" key="3">
    <source>
        <dbReference type="SMART" id="SM00460"/>
    </source>
</evidence>
<evidence type="ECO:0000313" key="4">
    <source>
        <dbReference type="EMBL" id="KAJ8317787.1"/>
    </source>
</evidence>
<feature type="domain" description="Transglutaminase-like" evidence="3">
    <location>
        <begin position="404"/>
        <end position="496"/>
    </location>
</feature>
<dbReference type="SUPFAM" id="SSF81296">
    <property type="entry name" value="E set domains"/>
    <property type="match status" value="1"/>
</dbReference>
<dbReference type="SUPFAM" id="SSF49309">
    <property type="entry name" value="Transglutaminase, two C-terminal domains"/>
    <property type="match status" value="1"/>
</dbReference>
<evidence type="ECO:0000313" key="5">
    <source>
        <dbReference type="Proteomes" id="UP001217089"/>
    </source>
</evidence>
<dbReference type="InterPro" id="IPR002931">
    <property type="entry name" value="Transglutaminase-like"/>
</dbReference>
<dbReference type="InterPro" id="IPR036238">
    <property type="entry name" value="Transglutaminase_C_sf"/>
</dbReference>
<accession>A0ABQ9FPB3</accession>
<dbReference type="Gene3D" id="2.60.40.10">
    <property type="entry name" value="Immunoglobulins"/>
    <property type="match status" value="2"/>
</dbReference>
<dbReference type="InterPro" id="IPR014756">
    <property type="entry name" value="Ig_E-set"/>
</dbReference>
<dbReference type="Pfam" id="PF00868">
    <property type="entry name" value="Transglut_N"/>
    <property type="match status" value="1"/>
</dbReference>
<dbReference type="PIRSF" id="PIRSF000459">
    <property type="entry name" value="TGM_EBP42"/>
    <property type="match status" value="1"/>
</dbReference>
<dbReference type="InterPro" id="IPR001102">
    <property type="entry name" value="Transglutaminase_N"/>
</dbReference>
<gene>
    <name evidence="4" type="ORF">KUTeg_004661</name>
</gene>
<dbReference type="Proteomes" id="UP001217089">
    <property type="component" value="Unassembled WGS sequence"/>
</dbReference>
<dbReference type="Gene3D" id="3.90.260.10">
    <property type="entry name" value="Transglutaminase-like"/>
    <property type="match status" value="1"/>
</dbReference>
<comment type="caution">
    <text evidence="4">The sequence shown here is derived from an EMBL/GenBank/DDBJ whole genome shotgun (WGS) entry which is preliminary data.</text>
</comment>
<dbReference type="PANTHER" id="PTHR11590">
    <property type="entry name" value="PROTEIN-GLUTAMINE GAMMA-GLUTAMYLTRANSFERASE"/>
    <property type="match status" value="1"/>
</dbReference>
<dbReference type="InterPro" id="IPR013783">
    <property type="entry name" value="Ig-like_fold"/>
</dbReference>
<reference evidence="4 5" key="1">
    <citation type="submission" date="2022-12" db="EMBL/GenBank/DDBJ databases">
        <title>Chromosome-level genome of Tegillarca granosa.</title>
        <authorList>
            <person name="Kim J."/>
        </authorList>
    </citation>
    <scope>NUCLEOTIDE SEQUENCE [LARGE SCALE GENOMIC DNA]</scope>
    <source>
        <strain evidence="4">Teg-2019</strain>
        <tissue evidence="4">Adductor muscle</tissue>
    </source>
</reference>
<dbReference type="SUPFAM" id="SSF54001">
    <property type="entry name" value="Cysteine proteinases"/>
    <property type="match status" value="1"/>
</dbReference>
<dbReference type="InterPro" id="IPR036985">
    <property type="entry name" value="Transglutaminase-like_sf"/>
</dbReference>
<evidence type="ECO:0000256" key="2">
    <source>
        <dbReference type="SAM" id="MobiDB-lite"/>
    </source>
</evidence>
<dbReference type="Pfam" id="PF00927">
    <property type="entry name" value="Transglut_C"/>
    <property type="match status" value="1"/>
</dbReference>
<protein>
    <recommendedName>
        <fullName evidence="3">Transglutaminase-like domain-containing protein</fullName>
    </recommendedName>
</protein>
<sequence length="763" mass="87853">MSRYNYYTTYSRDFGGSDYMGRLNMIYYNTYLTLSYFSIQRQTEIMVEQITQRMTEVMDGQTYGSYTYGDIRNRSYGSPRYASDRYGRYDNGYDDPYDYGYSYGNDTRYRSHRHDRNDNRDRGYREERQLNVKSIDLMVAENSFDHHTYKYDAVRNDNLVIRRGQSFDISLRFNRDFNEDTDSLRFIFKTVLALDPKTEKGVMEQCMLGSKYSASDFKAVLRKRKARDEIVVSVYVSANCIVSTWKMCIETVFLSDNEATSVAKTQDMSFIVLFNPWCEDDDVYLPNDQLLKEYIENDSGVIFQGTNKQIGGKPWFFGQFEDKVVDTCIYVVQKAFSNKIDKSMADPIKVSRAISRISVLYHQVNSQDDNGILAGNWSGDYTGGVSPLKWSGSVAILLEHSETNRPVRFGQCFVFSGIVTTICRALGIPCRSVTNFKSAHDTDGNTTIDSYFDIDTGRYLDSKDSIWNFHVWNDVWIRRNDLPNGFSGWQVIDATPQERSDGKMQCGPVSLRSIKEGFTNHLFDAPFVFAEVNGDRVTWGKSKHRNDLEMMGVESSLVGKKISTKYPDGKSVPPNLTDVENIRYDITDQYKYKDGSQKEREIVKAAAERIGKSPPVENKKKLREYQCQLLTEITVTKLTNKLYLNYPYHYVIVIQGRHSHIRRPDLKVDILKRRCTVNKPVDCRLSFTNPLPYVTLRNCTVTLEGSGIKEAHKPFRIQNISPKEKWSTVFAFTPTKPGNRQITVTLNTDLIQDISGTAEINVN</sequence>
<feature type="compositionally biased region" description="Basic and acidic residues" evidence="2">
    <location>
        <begin position="115"/>
        <end position="126"/>
    </location>
</feature>
<dbReference type="EMBL" id="JARBDR010000234">
    <property type="protein sequence ID" value="KAJ8317787.1"/>
    <property type="molecule type" value="Genomic_DNA"/>
</dbReference>
<dbReference type="SMART" id="SM00460">
    <property type="entry name" value="TGc"/>
    <property type="match status" value="1"/>
</dbReference>
<dbReference type="InterPro" id="IPR050779">
    <property type="entry name" value="Transglutaminase"/>
</dbReference>